<keyword evidence="8" id="KW-0028">Amino-acid biosynthesis</keyword>
<sequence>MCGIAGFVLAAPQPERPQLLRAMGQAIAHRGPDDAGFLEVDTADGQYHVGLAHRRLSIIDLATGHQPIGNEDGSVQIVFNGEVYNFEALRTQLIDLGHQFVTASDTETIVHAYEQWGYACVEHFRGMFAFAIWDAARERLFLARDRFGKKPLFFHEHEGNLLFASEIKALLAAPDVVAAADTAAIWDYLSYRYVPGPRTLFENIRKLGPGCYAVWEKGQLTETPYYRNPDSLPPRAQPMPADPVATFLDKLDEAVRIRMVSDVPFGAFLSGGLDSSAVVGLMSRHSTLPVKTFSVGFKEGAFSELRYAAEIARQFKTDHHELTVSVNQVMDLLPTLVRFRDAPVAEPSDIPIYLLAQEARKTVKMVLTGEGSDEFLGGYPKHVYENLVQPYQRLPGWLRAGVIEPAVCALPYRFQRAKTAIVNLGLDAFEQRMPRWFGALSEREREHLVALDPLPPGRNRAMQVASEGSTPMRRILSFDQTSWLPDNLLERGDRMTMAASLEARMPFMDHELAAYVSTLPDQYRVRGKVTKWVLREAMKRMLPVSILERPKVGFRVPVNEWFRGPMREYLYDHLTGPDSRTRDYYRREALEKVLADHVAERQNHEKLLWSLLNLEIWHREYL</sequence>
<keyword evidence="12" id="KW-0436">Ligase</keyword>
<evidence type="ECO:0000256" key="1">
    <source>
        <dbReference type="ARBA" id="ARBA00005187"/>
    </source>
</evidence>
<dbReference type="InterPro" id="IPR017932">
    <property type="entry name" value="GATase_2_dom"/>
</dbReference>
<evidence type="ECO:0000256" key="7">
    <source>
        <dbReference type="ARBA" id="ARBA00048741"/>
    </source>
</evidence>
<keyword evidence="13" id="KW-1185">Reference proteome</keyword>
<evidence type="ECO:0000256" key="3">
    <source>
        <dbReference type="ARBA" id="ARBA00012737"/>
    </source>
</evidence>
<evidence type="ECO:0000256" key="4">
    <source>
        <dbReference type="ARBA" id="ARBA00022741"/>
    </source>
</evidence>
<evidence type="ECO:0000256" key="8">
    <source>
        <dbReference type="PIRSR" id="PIRSR001589-1"/>
    </source>
</evidence>
<dbReference type="InterPro" id="IPR029055">
    <property type="entry name" value="Ntn_hydrolases_N"/>
</dbReference>
<feature type="active site" description="For GATase activity" evidence="8">
    <location>
        <position position="2"/>
    </location>
</feature>
<dbReference type="InterPro" id="IPR051786">
    <property type="entry name" value="ASN_synthetase/amidase"/>
</dbReference>
<dbReference type="CDD" id="cd01991">
    <property type="entry name" value="Asn_synthase_B_C"/>
    <property type="match status" value="1"/>
</dbReference>
<dbReference type="PANTHER" id="PTHR43284">
    <property type="entry name" value="ASPARAGINE SYNTHETASE (GLUTAMINE-HYDROLYZING)"/>
    <property type="match status" value="1"/>
</dbReference>
<dbReference type="PIRSF" id="PIRSF001589">
    <property type="entry name" value="Asn_synthetase_glu-h"/>
    <property type="match status" value="1"/>
</dbReference>
<feature type="binding site" evidence="9">
    <location>
        <position position="105"/>
    </location>
    <ligand>
        <name>L-glutamine</name>
        <dbReference type="ChEBI" id="CHEBI:58359"/>
    </ligand>
</feature>
<gene>
    <name evidence="12" type="primary">asnB</name>
    <name evidence="12" type="ORF">GTP23_20290</name>
</gene>
<dbReference type="Pfam" id="PF00733">
    <property type="entry name" value="Asn_synthase"/>
    <property type="match status" value="1"/>
</dbReference>
<dbReference type="EMBL" id="WWCL01000004">
    <property type="protein sequence ID" value="MYN47387.1"/>
    <property type="molecule type" value="Genomic_DNA"/>
</dbReference>
<evidence type="ECO:0000313" key="13">
    <source>
        <dbReference type="Proteomes" id="UP000444316"/>
    </source>
</evidence>
<name>A0A845I4T5_9BURK</name>
<dbReference type="Gene3D" id="3.40.50.620">
    <property type="entry name" value="HUPs"/>
    <property type="match status" value="1"/>
</dbReference>
<evidence type="ECO:0000259" key="11">
    <source>
        <dbReference type="PROSITE" id="PS51278"/>
    </source>
</evidence>
<dbReference type="GO" id="GO:0004066">
    <property type="term" value="F:asparagine synthase (glutamine-hydrolyzing) activity"/>
    <property type="evidence" value="ECO:0007669"/>
    <property type="project" value="UniProtKB-EC"/>
</dbReference>
<dbReference type="PANTHER" id="PTHR43284:SF1">
    <property type="entry name" value="ASPARAGINE SYNTHETASE"/>
    <property type="match status" value="1"/>
</dbReference>
<keyword evidence="5 9" id="KW-0067">ATP-binding</keyword>
<dbReference type="PROSITE" id="PS51278">
    <property type="entry name" value="GATASE_TYPE_2"/>
    <property type="match status" value="1"/>
</dbReference>
<dbReference type="GO" id="GO:0006529">
    <property type="term" value="P:asparagine biosynthetic process"/>
    <property type="evidence" value="ECO:0007669"/>
    <property type="project" value="UniProtKB-KW"/>
</dbReference>
<dbReference type="GO" id="GO:0005829">
    <property type="term" value="C:cytosol"/>
    <property type="evidence" value="ECO:0007669"/>
    <property type="project" value="TreeGrafter"/>
</dbReference>
<dbReference type="EC" id="6.3.5.4" evidence="3"/>
<evidence type="ECO:0000256" key="9">
    <source>
        <dbReference type="PIRSR" id="PIRSR001589-2"/>
    </source>
</evidence>
<reference evidence="12" key="1">
    <citation type="submission" date="2019-12" db="EMBL/GenBank/DDBJ databases">
        <title>Novel species isolated from a subtropical stream in China.</title>
        <authorList>
            <person name="Lu H."/>
        </authorList>
    </citation>
    <scope>NUCLEOTIDE SEQUENCE [LARGE SCALE GENOMIC DNA]</scope>
    <source>
        <strain evidence="12">FT93W</strain>
    </source>
</reference>
<feature type="binding site" evidence="9">
    <location>
        <position position="295"/>
    </location>
    <ligand>
        <name>ATP</name>
        <dbReference type="ChEBI" id="CHEBI:30616"/>
    </ligand>
</feature>
<dbReference type="SUPFAM" id="SSF56235">
    <property type="entry name" value="N-terminal nucleophile aminohydrolases (Ntn hydrolases)"/>
    <property type="match status" value="1"/>
</dbReference>
<keyword evidence="6 8" id="KW-0315">Glutamine amidotransferase</keyword>
<comment type="similarity">
    <text evidence="2">Belongs to the asparagine synthetase family.</text>
</comment>
<dbReference type="CDD" id="cd00712">
    <property type="entry name" value="AsnB"/>
    <property type="match status" value="1"/>
</dbReference>
<organism evidence="12 13">
    <name type="scientific">Duganella fentianensis</name>
    <dbReference type="NCBI Taxonomy" id="2692177"/>
    <lineage>
        <taxon>Bacteria</taxon>
        <taxon>Pseudomonadati</taxon>
        <taxon>Pseudomonadota</taxon>
        <taxon>Betaproteobacteria</taxon>
        <taxon>Burkholderiales</taxon>
        <taxon>Oxalobacteraceae</taxon>
        <taxon>Telluria group</taxon>
        <taxon>Duganella</taxon>
    </lineage>
</organism>
<dbReference type="Proteomes" id="UP000444316">
    <property type="component" value="Unassembled WGS sequence"/>
</dbReference>
<comment type="catalytic activity">
    <reaction evidence="7">
        <text>L-aspartate + L-glutamine + ATP + H2O = L-asparagine + L-glutamate + AMP + diphosphate + H(+)</text>
        <dbReference type="Rhea" id="RHEA:12228"/>
        <dbReference type="ChEBI" id="CHEBI:15377"/>
        <dbReference type="ChEBI" id="CHEBI:15378"/>
        <dbReference type="ChEBI" id="CHEBI:29985"/>
        <dbReference type="ChEBI" id="CHEBI:29991"/>
        <dbReference type="ChEBI" id="CHEBI:30616"/>
        <dbReference type="ChEBI" id="CHEBI:33019"/>
        <dbReference type="ChEBI" id="CHEBI:58048"/>
        <dbReference type="ChEBI" id="CHEBI:58359"/>
        <dbReference type="ChEBI" id="CHEBI:456215"/>
        <dbReference type="EC" id="6.3.5.4"/>
    </reaction>
</comment>
<comment type="pathway">
    <text evidence="1">Amino-acid biosynthesis; L-asparagine biosynthesis; L-asparagine from L-aspartate (L-Gln route): step 1/1.</text>
</comment>
<dbReference type="AlphaFoldDB" id="A0A845I4T5"/>
<dbReference type="InterPro" id="IPR006426">
    <property type="entry name" value="Asn_synth_AEB"/>
</dbReference>
<dbReference type="InterPro" id="IPR014729">
    <property type="entry name" value="Rossmann-like_a/b/a_fold"/>
</dbReference>
<feature type="site" description="Important for beta-aspartyl-AMP intermediate formation" evidence="10">
    <location>
        <position position="370"/>
    </location>
</feature>
<evidence type="ECO:0000313" key="12">
    <source>
        <dbReference type="EMBL" id="MYN47387.1"/>
    </source>
</evidence>
<evidence type="ECO:0000256" key="5">
    <source>
        <dbReference type="ARBA" id="ARBA00022840"/>
    </source>
</evidence>
<dbReference type="NCBIfam" id="TIGR01536">
    <property type="entry name" value="asn_synth_AEB"/>
    <property type="match status" value="1"/>
</dbReference>
<dbReference type="RefSeq" id="WP_161036750.1">
    <property type="nucleotide sequence ID" value="NZ_WWCL01000004.1"/>
</dbReference>
<accession>A0A845I4T5</accession>
<dbReference type="InterPro" id="IPR033738">
    <property type="entry name" value="AsnB_N"/>
</dbReference>
<keyword evidence="4 9" id="KW-0547">Nucleotide-binding</keyword>
<dbReference type="Pfam" id="PF13537">
    <property type="entry name" value="GATase_7"/>
    <property type="match status" value="1"/>
</dbReference>
<dbReference type="Gene3D" id="3.60.20.10">
    <property type="entry name" value="Glutamine Phosphoribosylpyrophosphate, subunit 1, domain 1"/>
    <property type="match status" value="1"/>
</dbReference>
<protein>
    <recommendedName>
        <fullName evidence="3">asparagine synthase (glutamine-hydrolyzing)</fullName>
        <ecNumber evidence="3">6.3.5.4</ecNumber>
    </recommendedName>
</protein>
<proteinExistence type="inferred from homology"/>
<dbReference type="GO" id="GO:0005524">
    <property type="term" value="F:ATP binding"/>
    <property type="evidence" value="ECO:0007669"/>
    <property type="project" value="UniProtKB-KW"/>
</dbReference>
<evidence type="ECO:0000256" key="6">
    <source>
        <dbReference type="ARBA" id="ARBA00022962"/>
    </source>
</evidence>
<dbReference type="SUPFAM" id="SSF52402">
    <property type="entry name" value="Adenine nucleotide alpha hydrolases-like"/>
    <property type="match status" value="1"/>
</dbReference>
<keyword evidence="8" id="KW-0061">Asparagine biosynthesis</keyword>
<dbReference type="InterPro" id="IPR001962">
    <property type="entry name" value="Asn_synthase"/>
</dbReference>
<comment type="caution">
    <text evidence="12">The sequence shown here is derived from an EMBL/GenBank/DDBJ whole genome shotgun (WGS) entry which is preliminary data.</text>
</comment>
<evidence type="ECO:0000256" key="2">
    <source>
        <dbReference type="ARBA" id="ARBA00005752"/>
    </source>
</evidence>
<feature type="domain" description="Glutamine amidotransferase type-2" evidence="11">
    <location>
        <begin position="2"/>
        <end position="218"/>
    </location>
</feature>
<evidence type="ECO:0000256" key="10">
    <source>
        <dbReference type="PIRSR" id="PIRSR001589-3"/>
    </source>
</evidence>